<dbReference type="OrthoDB" id="119229at2"/>
<gene>
    <name evidence="1" type="ORF">FPZ12_040455</name>
</gene>
<proteinExistence type="predicted"/>
<reference evidence="1" key="1">
    <citation type="submission" date="2019-09" db="EMBL/GenBank/DDBJ databases">
        <authorList>
            <person name="Teo W.F.A."/>
            <person name="Duangmal K."/>
        </authorList>
    </citation>
    <scope>NUCLEOTIDE SEQUENCE [LARGE SCALE GENOMIC DNA]</scope>
    <source>
        <strain evidence="1">K81G1</strain>
    </source>
</reference>
<comment type="caution">
    <text evidence="1">The sequence shown here is derived from an EMBL/GenBank/DDBJ whole genome shotgun (WGS) entry which is preliminary data.</text>
</comment>
<organism evidence="1 2">
    <name type="scientific">Amycolatopsis acidicola</name>
    <dbReference type="NCBI Taxonomy" id="2596893"/>
    <lineage>
        <taxon>Bacteria</taxon>
        <taxon>Bacillati</taxon>
        <taxon>Actinomycetota</taxon>
        <taxon>Actinomycetes</taxon>
        <taxon>Pseudonocardiales</taxon>
        <taxon>Pseudonocardiaceae</taxon>
        <taxon>Amycolatopsis</taxon>
    </lineage>
</organism>
<dbReference type="EMBL" id="VMNW02000112">
    <property type="protein sequence ID" value="KAA9150802.1"/>
    <property type="molecule type" value="Genomic_DNA"/>
</dbReference>
<keyword evidence="2" id="KW-1185">Reference proteome</keyword>
<evidence type="ECO:0000313" key="1">
    <source>
        <dbReference type="EMBL" id="KAA9150802.1"/>
    </source>
</evidence>
<dbReference type="Proteomes" id="UP000319769">
    <property type="component" value="Unassembled WGS sequence"/>
</dbReference>
<evidence type="ECO:0000313" key="2">
    <source>
        <dbReference type="Proteomes" id="UP000319769"/>
    </source>
</evidence>
<name>A0A5N0UML5_9PSEU</name>
<accession>A0A5N0UML5</accession>
<dbReference type="AlphaFoldDB" id="A0A5N0UML5"/>
<protein>
    <submittedName>
        <fullName evidence="1">Uncharacterized protein</fullName>
    </submittedName>
</protein>
<sequence length="137" mass="14815">MSEEALLHATDRELDRLFRTSPVGELPAGPADGTALVAPGSGLTANLARLAAWHGVFSPDGQSLVTQLGPVRSMEAFVEPGPSWVDARECVVLDYSGTSLLARGVRGELRRVAPELCLGVMWLFRRRVGWFLLRMAG</sequence>